<accession>E9I0Y7</accession>
<evidence type="ECO:0000313" key="1">
    <source>
        <dbReference type="EMBL" id="EFX62343.1"/>
    </source>
</evidence>
<proteinExistence type="predicted"/>
<keyword evidence="2" id="KW-1185">Reference proteome</keyword>
<protein>
    <submittedName>
        <fullName evidence="1">Uncharacterized protein</fullName>
    </submittedName>
</protein>
<dbReference type="HOGENOM" id="CLU_098409_0_0_1"/>
<gene>
    <name evidence="1" type="ORF">DAPPUDRAFT_120319</name>
</gene>
<dbReference type="KEGG" id="dpx:DAPPUDRAFT_120319"/>
<dbReference type="InParanoid" id="E9I0Y7"/>
<dbReference type="PhylomeDB" id="E9I0Y7"/>
<dbReference type="Proteomes" id="UP000000305">
    <property type="component" value="Unassembled WGS sequence"/>
</dbReference>
<sequence>MIHTEFFLGSLFLRQILSSLLGPDTVDRFLLRYWLDFPTRGLLGLYAVTAAPVAFFHRPRHVEEALRLIVQLVGVGGEVSLLSTHRKIYSTRIRTSFEPGHVELANPTLDWHTIWKTIPRLSFYVRDSFFLFNHRLLYTRDRANRIDGTINPECDSNKLEVSKDNPILMLVGMWCGRFSGVGPDGWKATDGMAVF</sequence>
<dbReference type="AlphaFoldDB" id="E9I0Y7"/>
<organism evidence="1 2">
    <name type="scientific">Daphnia pulex</name>
    <name type="common">Water flea</name>
    <dbReference type="NCBI Taxonomy" id="6669"/>
    <lineage>
        <taxon>Eukaryota</taxon>
        <taxon>Metazoa</taxon>
        <taxon>Ecdysozoa</taxon>
        <taxon>Arthropoda</taxon>
        <taxon>Crustacea</taxon>
        <taxon>Branchiopoda</taxon>
        <taxon>Diplostraca</taxon>
        <taxon>Cladocera</taxon>
        <taxon>Anomopoda</taxon>
        <taxon>Daphniidae</taxon>
        <taxon>Daphnia</taxon>
    </lineage>
</organism>
<dbReference type="EMBL" id="GL733656">
    <property type="protein sequence ID" value="EFX62343.1"/>
    <property type="molecule type" value="Genomic_DNA"/>
</dbReference>
<name>E9I0Y7_DAPPU</name>
<reference evidence="1 2" key="1">
    <citation type="journal article" date="2011" name="Science">
        <title>The ecoresponsive genome of Daphnia pulex.</title>
        <authorList>
            <person name="Colbourne J.K."/>
            <person name="Pfrender M.E."/>
            <person name="Gilbert D."/>
            <person name="Thomas W.K."/>
            <person name="Tucker A."/>
            <person name="Oakley T.H."/>
            <person name="Tokishita S."/>
            <person name="Aerts A."/>
            <person name="Arnold G.J."/>
            <person name="Basu M.K."/>
            <person name="Bauer D.J."/>
            <person name="Caceres C.E."/>
            <person name="Carmel L."/>
            <person name="Casola C."/>
            <person name="Choi J.H."/>
            <person name="Detter J.C."/>
            <person name="Dong Q."/>
            <person name="Dusheyko S."/>
            <person name="Eads B.D."/>
            <person name="Frohlich T."/>
            <person name="Geiler-Samerotte K.A."/>
            <person name="Gerlach D."/>
            <person name="Hatcher P."/>
            <person name="Jogdeo S."/>
            <person name="Krijgsveld J."/>
            <person name="Kriventseva E.V."/>
            <person name="Kultz D."/>
            <person name="Laforsch C."/>
            <person name="Lindquist E."/>
            <person name="Lopez J."/>
            <person name="Manak J.R."/>
            <person name="Muller J."/>
            <person name="Pangilinan J."/>
            <person name="Patwardhan R.P."/>
            <person name="Pitluck S."/>
            <person name="Pritham E.J."/>
            <person name="Rechtsteiner A."/>
            <person name="Rho M."/>
            <person name="Rogozin I.B."/>
            <person name="Sakarya O."/>
            <person name="Salamov A."/>
            <person name="Schaack S."/>
            <person name="Shapiro H."/>
            <person name="Shiga Y."/>
            <person name="Skalitzky C."/>
            <person name="Smith Z."/>
            <person name="Souvorov A."/>
            <person name="Sung W."/>
            <person name="Tang Z."/>
            <person name="Tsuchiya D."/>
            <person name="Tu H."/>
            <person name="Vos H."/>
            <person name="Wang M."/>
            <person name="Wolf Y.I."/>
            <person name="Yamagata H."/>
            <person name="Yamada T."/>
            <person name="Ye Y."/>
            <person name="Shaw J.R."/>
            <person name="Andrews J."/>
            <person name="Crease T.J."/>
            <person name="Tang H."/>
            <person name="Lucas S.M."/>
            <person name="Robertson H.M."/>
            <person name="Bork P."/>
            <person name="Koonin E.V."/>
            <person name="Zdobnov E.M."/>
            <person name="Grigoriev I.V."/>
            <person name="Lynch M."/>
            <person name="Boore J.L."/>
        </authorList>
    </citation>
    <scope>NUCLEOTIDE SEQUENCE [LARGE SCALE GENOMIC DNA]</scope>
</reference>
<evidence type="ECO:0000313" key="2">
    <source>
        <dbReference type="Proteomes" id="UP000000305"/>
    </source>
</evidence>